<gene>
    <name evidence="2" type="ORF">V9T40_009032</name>
</gene>
<keyword evidence="1" id="KW-0812">Transmembrane</keyword>
<evidence type="ECO:0008006" key="4">
    <source>
        <dbReference type="Google" id="ProtNLM"/>
    </source>
</evidence>
<dbReference type="AlphaFoldDB" id="A0AAN9TRJ0"/>
<organism evidence="2 3">
    <name type="scientific">Parthenolecanium corni</name>
    <dbReference type="NCBI Taxonomy" id="536013"/>
    <lineage>
        <taxon>Eukaryota</taxon>
        <taxon>Metazoa</taxon>
        <taxon>Ecdysozoa</taxon>
        <taxon>Arthropoda</taxon>
        <taxon>Hexapoda</taxon>
        <taxon>Insecta</taxon>
        <taxon>Pterygota</taxon>
        <taxon>Neoptera</taxon>
        <taxon>Paraneoptera</taxon>
        <taxon>Hemiptera</taxon>
        <taxon>Sternorrhyncha</taxon>
        <taxon>Coccoidea</taxon>
        <taxon>Coccidae</taxon>
        <taxon>Parthenolecanium</taxon>
    </lineage>
</organism>
<name>A0AAN9TRJ0_9HEMI</name>
<keyword evidence="3" id="KW-1185">Reference proteome</keyword>
<reference evidence="2 3" key="1">
    <citation type="submission" date="2024-03" db="EMBL/GenBank/DDBJ databases">
        <title>Adaptation during the transition from Ophiocordyceps entomopathogen to insect associate is accompanied by gene loss and intensified selection.</title>
        <authorList>
            <person name="Ward C.M."/>
            <person name="Onetto C.A."/>
            <person name="Borneman A.R."/>
        </authorList>
    </citation>
    <scope>NUCLEOTIDE SEQUENCE [LARGE SCALE GENOMIC DNA]</scope>
    <source>
        <strain evidence="2">AWRI1</strain>
        <tissue evidence="2">Single Adult Female</tissue>
    </source>
</reference>
<evidence type="ECO:0000313" key="2">
    <source>
        <dbReference type="EMBL" id="KAK7601591.1"/>
    </source>
</evidence>
<accession>A0AAN9TRJ0</accession>
<feature type="transmembrane region" description="Helical" evidence="1">
    <location>
        <begin position="70"/>
        <end position="94"/>
    </location>
</feature>
<evidence type="ECO:0000256" key="1">
    <source>
        <dbReference type="SAM" id="Phobius"/>
    </source>
</evidence>
<comment type="caution">
    <text evidence="2">The sequence shown here is derived from an EMBL/GenBank/DDBJ whole genome shotgun (WGS) entry which is preliminary data.</text>
</comment>
<dbReference type="Proteomes" id="UP001367676">
    <property type="component" value="Unassembled WGS sequence"/>
</dbReference>
<sequence length="114" mass="12196">MRVIGVLWTCEMLDYMIFIGFPDIVNTYETTCQFSNCSVSSDLHENSRTTNQSVDDTLLFAGYSTTLLRLAALCCLLFMIVGILGNLITIIALLGCKKDWEAGSGAVGGAGSGG</sequence>
<proteinExistence type="predicted"/>
<keyword evidence="1" id="KW-0472">Membrane</keyword>
<keyword evidence="1" id="KW-1133">Transmembrane helix</keyword>
<evidence type="ECO:0000313" key="3">
    <source>
        <dbReference type="Proteomes" id="UP001367676"/>
    </source>
</evidence>
<protein>
    <recommendedName>
        <fullName evidence="4">G-protein coupled receptors family 1 profile domain-containing protein</fullName>
    </recommendedName>
</protein>
<dbReference type="EMBL" id="JBBCAQ010000010">
    <property type="protein sequence ID" value="KAK7601591.1"/>
    <property type="molecule type" value="Genomic_DNA"/>
</dbReference>